<evidence type="ECO:0000259" key="7">
    <source>
        <dbReference type="Pfam" id="PF04719"/>
    </source>
</evidence>
<dbReference type="InterPro" id="IPR009072">
    <property type="entry name" value="Histone-fold"/>
</dbReference>
<evidence type="ECO:0000256" key="3">
    <source>
        <dbReference type="ARBA" id="ARBA00023015"/>
    </source>
</evidence>
<dbReference type="OrthoDB" id="28335at2759"/>
<feature type="compositionally biased region" description="Basic and acidic residues" evidence="6">
    <location>
        <begin position="156"/>
        <end position="166"/>
    </location>
</feature>
<dbReference type="InterPro" id="IPR045127">
    <property type="entry name" value="TAF11-like"/>
</dbReference>
<reference evidence="8" key="2">
    <citation type="submission" date="2021-01" db="UniProtKB">
        <authorList>
            <consortium name="EnsemblMetazoa"/>
        </authorList>
    </citation>
    <scope>IDENTIFICATION</scope>
</reference>
<dbReference type="InParanoid" id="A0A7M7HGU5"/>
<evidence type="ECO:0000313" key="8">
    <source>
        <dbReference type="EnsemblMetazoa" id="XP_011674982"/>
    </source>
</evidence>
<dbReference type="GO" id="GO:0051123">
    <property type="term" value="P:RNA polymerase II preinitiation complex assembly"/>
    <property type="evidence" value="ECO:0000318"/>
    <property type="project" value="GO_Central"/>
</dbReference>
<sequence length="385" mass="42367">MAASRDDEYEWREDSDEEEETKPPAPPAKMAHLDDLYLSSSDVSSSDDDGDGIAARSPGLDDSKDIGEQDEEDDEPPVKCSKTEEDEDDLSILSSPPLTPPPLSPTSSLSPGVVSQENTTSPSTPKTQEEQETLDDDSEKEDDSGKEEEEEDEKEREETPKTRAKEEEDEDRDEESGGVQLPLFSGIGGSLEDSISRPRLHEEAGPSSRQRSEREDVAGSSAEASQGESSSAARDTGQTERDTPGGSKGPTEQAPSAPVDPAREAYRKRLRQDAEERQKMQILVSAFSEEQLNRYEMFRRSSFPKAAIKRFMQSITGSSVSQNVVIAMSGIAKVYVGEIVEHALDVMEQWGDVPPLQPKHIREAVRRMSSEGGTAHYKRTRALFS</sequence>
<feature type="compositionally biased region" description="Polar residues" evidence="6">
    <location>
        <begin position="113"/>
        <end position="126"/>
    </location>
</feature>
<reference evidence="9" key="1">
    <citation type="submission" date="2015-02" db="EMBL/GenBank/DDBJ databases">
        <title>Genome sequencing for Strongylocentrotus purpuratus.</title>
        <authorList>
            <person name="Murali S."/>
            <person name="Liu Y."/>
            <person name="Vee V."/>
            <person name="English A."/>
            <person name="Wang M."/>
            <person name="Skinner E."/>
            <person name="Han Y."/>
            <person name="Muzny D.M."/>
            <person name="Worley K.C."/>
            <person name="Gibbs R.A."/>
        </authorList>
    </citation>
    <scope>NUCLEOTIDE SEQUENCE</scope>
</reference>
<dbReference type="CDD" id="cd08048">
    <property type="entry name" value="HFD_TAF11"/>
    <property type="match status" value="1"/>
</dbReference>
<keyword evidence="9" id="KW-1185">Reference proteome</keyword>
<dbReference type="FunFam" id="1.10.20.10:FF:000025">
    <property type="entry name" value="Transcription initiation factor TFIID subunit 11"/>
    <property type="match status" value="1"/>
</dbReference>
<dbReference type="InterPro" id="IPR006809">
    <property type="entry name" value="TAFII28_dom"/>
</dbReference>
<dbReference type="RefSeq" id="XP_011674982.1">
    <property type="nucleotide sequence ID" value="XM_011676680.2"/>
</dbReference>
<dbReference type="Gene3D" id="1.10.20.10">
    <property type="entry name" value="Histone, subunit A"/>
    <property type="match status" value="1"/>
</dbReference>
<comment type="similarity">
    <text evidence="2">Belongs to the TAF11 family.</text>
</comment>
<feature type="compositionally biased region" description="Basic and acidic residues" evidence="6">
    <location>
        <begin position="194"/>
        <end position="217"/>
    </location>
</feature>
<organism evidence="8 9">
    <name type="scientific">Strongylocentrotus purpuratus</name>
    <name type="common">Purple sea urchin</name>
    <dbReference type="NCBI Taxonomy" id="7668"/>
    <lineage>
        <taxon>Eukaryota</taxon>
        <taxon>Metazoa</taxon>
        <taxon>Echinodermata</taxon>
        <taxon>Eleutherozoa</taxon>
        <taxon>Echinozoa</taxon>
        <taxon>Echinoidea</taxon>
        <taxon>Euechinoidea</taxon>
        <taxon>Echinacea</taxon>
        <taxon>Camarodonta</taxon>
        <taxon>Echinidea</taxon>
        <taxon>Strongylocentrotidae</taxon>
        <taxon>Strongylocentrotus</taxon>
    </lineage>
</organism>
<dbReference type="Proteomes" id="UP000007110">
    <property type="component" value="Unassembled WGS sequence"/>
</dbReference>
<evidence type="ECO:0000256" key="6">
    <source>
        <dbReference type="SAM" id="MobiDB-lite"/>
    </source>
</evidence>
<evidence type="ECO:0000256" key="4">
    <source>
        <dbReference type="ARBA" id="ARBA00023163"/>
    </source>
</evidence>
<dbReference type="EnsemblMetazoa" id="XM_011676680">
    <property type="protein sequence ID" value="XP_011674982"/>
    <property type="gene ID" value="LOC584892"/>
</dbReference>
<dbReference type="Pfam" id="PF04719">
    <property type="entry name" value="TAFII28"/>
    <property type="match status" value="1"/>
</dbReference>
<feature type="compositionally biased region" description="Acidic residues" evidence="6">
    <location>
        <begin position="130"/>
        <end position="155"/>
    </location>
</feature>
<protein>
    <recommendedName>
        <fullName evidence="7">TAFII28-like protein domain-containing protein</fullName>
    </recommendedName>
</protein>
<feature type="compositionally biased region" description="Low complexity" evidence="6">
    <location>
        <begin position="218"/>
        <end position="233"/>
    </location>
</feature>
<comment type="subcellular location">
    <subcellularLocation>
        <location evidence="1">Nucleus</location>
    </subcellularLocation>
</comment>
<feature type="compositionally biased region" description="Acidic residues" evidence="6">
    <location>
        <begin position="7"/>
        <end position="20"/>
    </location>
</feature>
<dbReference type="PANTHER" id="PTHR13218">
    <property type="entry name" value="TRANSCRIPTION INITIATION FACTOR TFIID SUBUNIT 11-RELATED"/>
    <property type="match status" value="1"/>
</dbReference>
<evidence type="ECO:0000256" key="2">
    <source>
        <dbReference type="ARBA" id="ARBA00009788"/>
    </source>
</evidence>
<name>A0A7M7HGU5_STRPU</name>
<dbReference type="GO" id="GO:0005669">
    <property type="term" value="C:transcription factor TFIID complex"/>
    <property type="evidence" value="ECO:0000318"/>
    <property type="project" value="GO_Central"/>
</dbReference>
<dbReference type="KEGG" id="spu:584892"/>
<proteinExistence type="inferred from homology"/>
<dbReference type="PANTHER" id="PTHR13218:SF8">
    <property type="entry name" value="TRANSCRIPTION INITIATION FACTOR TFIID SUBUNIT 11"/>
    <property type="match status" value="1"/>
</dbReference>
<dbReference type="GeneID" id="584892"/>
<dbReference type="GO" id="GO:0046982">
    <property type="term" value="F:protein heterodimerization activity"/>
    <property type="evidence" value="ECO:0007669"/>
    <property type="project" value="InterPro"/>
</dbReference>
<keyword evidence="4" id="KW-0804">Transcription</keyword>
<dbReference type="SUPFAM" id="SSF47113">
    <property type="entry name" value="Histone-fold"/>
    <property type="match status" value="1"/>
</dbReference>
<feature type="domain" description="TAFII28-like protein" evidence="7">
    <location>
        <begin position="282"/>
        <end position="367"/>
    </location>
</feature>
<accession>A0A7M7HGU5</accession>
<keyword evidence="3" id="KW-0805">Transcription regulation</keyword>
<evidence type="ECO:0000313" key="9">
    <source>
        <dbReference type="Proteomes" id="UP000007110"/>
    </source>
</evidence>
<dbReference type="AlphaFoldDB" id="A0A7M7HGU5"/>
<keyword evidence="5" id="KW-0539">Nucleus</keyword>
<feature type="region of interest" description="Disordered" evidence="6">
    <location>
        <begin position="1"/>
        <end position="263"/>
    </location>
</feature>
<evidence type="ECO:0000256" key="5">
    <source>
        <dbReference type="ARBA" id="ARBA00023242"/>
    </source>
</evidence>
<feature type="compositionally biased region" description="Acidic residues" evidence="6">
    <location>
        <begin position="167"/>
        <end position="176"/>
    </location>
</feature>
<dbReference type="OMA" id="DRHMASR"/>
<evidence type="ECO:0000256" key="1">
    <source>
        <dbReference type="ARBA" id="ARBA00004123"/>
    </source>
</evidence>